<keyword evidence="3 6" id="KW-0812">Transmembrane</keyword>
<feature type="transmembrane region" description="Helical" evidence="6">
    <location>
        <begin position="142"/>
        <end position="164"/>
    </location>
</feature>
<dbReference type="InterPro" id="IPR050189">
    <property type="entry name" value="MFS_Efflux_Transporters"/>
</dbReference>
<dbReference type="Proteomes" id="UP001501074">
    <property type="component" value="Unassembled WGS sequence"/>
</dbReference>
<evidence type="ECO:0000256" key="1">
    <source>
        <dbReference type="ARBA" id="ARBA00004651"/>
    </source>
</evidence>
<dbReference type="CDD" id="cd17324">
    <property type="entry name" value="MFS_NepI_like"/>
    <property type="match status" value="1"/>
</dbReference>
<keyword evidence="5 6" id="KW-0472">Membrane</keyword>
<evidence type="ECO:0000256" key="4">
    <source>
        <dbReference type="ARBA" id="ARBA00022989"/>
    </source>
</evidence>
<feature type="transmembrane region" description="Helical" evidence="6">
    <location>
        <begin position="53"/>
        <end position="72"/>
    </location>
</feature>
<feature type="transmembrane region" description="Helical" evidence="6">
    <location>
        <begin position="84"/>
        <end position="103"/>
    </location>
</feature>
<dbReference type="PROSITE" id="PS50850">
    <property type="entry name" value="MFS"/>
    <property type="match status" value="1"/>
</dbReference>
<name>A0ABP7AMP7_9ACTN</name>
<comment type="subcellular location">
    <subcellularLocation>
        <location evidence="1">Cell membrane</location>
        <topology evidence="1">Multi-pass membrane protein</topology>
    </subcellularLocation>
</comment>
<evidence type="ECO:0000256" key="2">
    <source>
        <dbReference type="ARBA" id="ARBA00022475"/>
    </source>
</evidence>
<accession>A0ABP7AMP7</accession>
<feature type="transmembrane region" description="Helical" evidence="6">
    <location>
        <begin position="283"/>
        <end position="312"/>
    </location>
</feature>
<comment type="caution">
    <text evidence="8">The sequence shown here is derived from an EMBL/GenBank/DDBJ whole genome shotgun (WGS) entry which is preliminary data.</text>
</comment>
<keyword evidence="9" id="KW-1185">Reference proteome</keyword>
<feature type="transmembrane region" description="Helical" evidence="6">
    <location>
        <begin position="251"/>
        <end position="271"/>
    </location>
</feature>
<evidence type="ECO:0000313" key="9">
    <source>
        <dbReference type="Proteomes" id="UP001501074"/>
    </source>
</evidence>
<dbReference type="InterPro" id="IPR011701">
    <property type="entry name" value="MFS"/>
</dbReference>
<dbReference type="SUPFAM" id="SSF103473">
    <property type="entry name" value="MFS general substrate transporter"/>
    <property type="match status" value="1"/>
</dbReference>
<feature type="domain" description="Major facilitator superfamily (MFS) profile" evidence="7">
    <location>
        <begin position="18"/>
        <end position="395"/>
    </location>
</feature>
<evidence type="ECO:0000256" key="6">
    <source>
        <dbReference type="SAM" id="Phobius"/>
    </source>
</evidence>
<keyword evidence="2" id="KW-1003">Cell membrane</keyword>
<feature type="transmembrane region" description="Helical" evidence="6">
    <location>
        <begin position="109"/>
        <end position="130"/>
    </location>
</feature>
<evidence type="ECO:0000313" key="8">
    <source>
        <dbReference type="EMBL" id="GAA3635629.1"/>
    </source>
</evidence>
<organism evidence="8 9">
    <name type="scientific">Kineosporia mesophila</name>
    <dbReference type="NCBI Taxonomy" id="566012"/>
    <lineage>
        <taxon>Bacteria</taxon>
        <taxon>Bacillati</taxon>
        <taxon>Actinomycetota</taxon>
        <taxon>Actinomycetes</taxon>
        <taxon>Kineosporiales</taxon>
        <taxon>Kineosporiaceae</taxon>
        <taxon>Kineosporia</taxon>
    </lineage>
</organism>
<dbReference type="InterPro" id="IPR036259">
    <property type="entry name" value="MFS_trans_sf"/>
</dbReference>
<protein>
    <submittedName>
        <fullName evidence="8">MFS transporter</fullName>
    </submittedName>
</protein>
<dbReference type="PANTHER" id="PTHR43124">
    <property type="entry name" value="PURINE EFFLUX PUMP PBUE"/>
    <property type="match status" value="1"/>
</dbReference>
<dbReference type="Pfam" id="PF07690">
    <property type="entry name" value="MFS_1"/>
    <property type="match status" value="1"/>
</dbReference>
<feature type="transmembrane region" description="Helical" evidence="6">
    <location>
        <begin position="170"/>
        <end position="190"/>
    </location>
</feature>
<dbReference type="EMBL" id="BAAAZO010000012">
    <property type="protein sequence ID" value="GAA3635629.1"/>
    <property type="molecule type" value="Genomic_DNA"/>
</dbReference>
<reference evidence="9" key="1">
    <citation type="journal article" date="2019" name="Int. J. Syst. Evol. Microbiol.">
        <title>The Global Catalogue of Microorganisms (GCM) 10K type strain sequencing project: providing services to taxonomists for standard genome sequencing and annotation.</title>
        <authorList>
            <consortium name="The Broad Institute Genomics Platform"/>
            <consortium name="The Broad Institute Genome Sequencing Center for Infectious Disease"/>
            <person name="Wu L."/>
            <person name="Ma J."/>
        </authorList>
    </citation>
    <scope>NUCLEOTIDE SEQUENCE [LARGE SCALE GENOMIC DNA]</scope>
    <source>
        <strain evidence="9">JCM 16902</strain>
    </source>
</reference>
<gene>
    <name evidence="8" type="ORF">GCM10022223_62570</name>
</gene>
<dbReference type="Gene3D" id="1.20.1250.20">
    <property type="entry name" value="MFS general substrate transporter like domains"/>
    <property type="match status" value="1"/>
</dbReference>
<keyword evidence="4 6" id="KW-1133">Transmembrane helix</keyword>
<sequence>MQERPALHPRPDRLPRVALSALALSVFIVIMTETLPAGLLPEIAADLGTSESAAGQLVSVYALATVLVSIPATTATRGWRRKPVLLLGIGGFLVANAVTAAATTYPLALAARFVAGGFSGLLWGMIAGYAMRIVPDELRGRALAVAMVGTPLALSLGTPLGSAAGAAIGWRWSFAAMSLISALLVAWIAARMPDAPGQAAETRTPLRRVLLIPGLRPVLLVVVTWMLAHNVLYTYISTFLDDTGTGLRTDLALFVFGVSALVGIAVTGALIDTALRRLVLGSLTGFALAVLVLAVAAGSLIALCAAIVVWGITFGGAATQLQTASADATGADADVAQSMVTTAWNAAIFGGGAIGGVLLDQAGPGTFPWAMLALVVAALVVSAVARTHAFPPADD</sequence>
<dbReference type="PANTHER" id="PTHR43124:SF3">
    <property type="entry name" value="CHLORAMPHENICOL EFFLUX PUMP RV0191"/>
    <property type="match status" value="1"/>
</dbReference>
<evidence type="ECO:0000256" key="3">
    <source>
        <dbReference type="ARBA" id="ARBA00022692"/>
    </source>
</evidence>
<evidence type="ECO:0000259" key="7">
    <source>
        <dbReference type="PROSITE" id="PS50850"/>
    </source>
</evidence>
<feature type="transmembrane region" description="Helical" evidence="6">
    <location>
        <begin position="21"/>
        <end position="41"/>
    </location>
</feature>
<feature type="transmembrane region" description="Helical" evidence="6">
    <location>
        <begin position="210"/>
        <end position="231"/>
    </location>
</feature>
<feature type="transmembrane region" description="Helical" evidence="6">
    <location>
        <begin position="367"/>
        <end position="385"/>
    </location>
</feature>
<evidence type="ECO:0000256" key="5">
    <source>
        <dbReference type="ARBA" id="ARBA00023136"/>
    </source>
</evidence>
<dbReference type="InterPro" id="IPR020846">
    <property type="entry name" value="MFS_dom"/>
</dbReference>
<proteinExistence type="predicted"/>